<evidence type="ECO:0000256" key="1">
    <source>
        <dbReference type="SAM" id="Coils"/>
    </source>
</evidence>
<reference evidence="3 4" key="1">
    <citation type="submission" date="2024-01" db="EMBL/GenBank/DDBJ databases">
        <title>The genome of the rayed Mediterranean limpet Patella caerulea (Linnaeus, 1758).</title>
        <authorList>
            <person name="Anh-Thu Weber A."/>
            <person name="Halstead-Nussloch G."/>
        </authorList>
    </citation>
    <scope>NUCLEOTIDE SEQUENCE [LARGE SCALE GENOMIC DNA]</scope>
    <source>
        <strain evidence="3">AATW-2023a</strain>
        <tissue evidence="3">Whole specimen</tissue>
    </source>
</reference>
<evidence type="ECO:0000256" key="2">
    <source>
        <dbReference type="SAM" id="MobiDB-lite"/>
    </source>
</evidence>
<keyword evidence="4" id="KW-1185">Reference proteome</keyword>
<sequence length="1851" mass="211176">MSQMTRDLFDSVERENDLTEQLKFTEEETKMMRKKLHELEEENERLNVQLKKLSKGSSKCSKKESSDKPKIIVTDPNDSDSSMTDDTDTEDELNIVEVKLQLGLLEQELSVSHRKITDVEQINENLQTQIKVLNEQLAHREQLLSVVPTPPSPNSYYLDKIKEMTIECDDLRWKIIEKDRAIERLSTQAQAKAREGKLKKARSLDSEPHIAQIADLRRQIDIVSHEAELFKDRLASSSAEAEKLAEENARLRLLQRVPSIQADDAAIENIELRDKGKRLEDENKNLQEKIKVLTDNLQTLTRTPRSPTTENPPSPSIADGIYGSRDLQKQLERILEENKSLREKMADLKQQQIKAQVDSSSKTKDESTMDKAVAADTTAASDSRDHLMETILDLEDEIESIKSKLRDRESENIRLEVQVTSLQEELEELKDESQNTELELMREIEMIHDKNSVLTNLLDIVNERAETAEKELEQQYQHHSSPSERSASAVSALSGASVGSDDVFLVPPSLPSLGGDKSMVVNRDWEGQFKKRISSLERLLAEERQKVHTVEKKLRLADPDMHTSGMSDDVKLHLREKELLQDELLDHQKNMRIATDQIKGFKERLSIMEEENLRLRMDYGKLCDELDQKISEHEKTPENELEPSSANSLSASPGPRPRSPIADTADIGRLKEQCAKFKLKAEELEYKVEELNEIWRSKSAVLEQSKKDLENEIASQGTEMAVMKQTLETLKKDLCEKEKRITEQEAEISEKNSALNRREDFLHEQDDVIRQRDTDFQTLLNQVSQREETIKNLRENVRTRDERLKEKDGYIEKLNKNLEERQKESVTLQDEIKDTMASVKEKEVIIAILQQQISESCIRDTGSETDIEKENARLKQALRSSQSELQKSRDEKDRLLGELEKSRKALNEAMLLWEKNRSGLQTDLNILMEKLRLYEINTTMDRNDIILNLKADTERYYKEKEKLACEIHNIRTEHDVDNSALKEQVVSLQVELTEKCQQLKEEVEIGTRLQQEVDRLTAQAEMAYRLQQEEKILRAEYLAMKVRYETRIDKMSRDYSRALVTVESLEKERELDKEIIKAAQKGMLQLKDSYTQDLIKWEDEKQRLEKHGKEIEDSRELAREMKRKIQEFKEKVMEQDNLRSELINRCATERASGEIERANLQSKINQLQEQLTLTTQVQSKVRDKQSSMETTWEKERSEQKRLLTEAHSLALDLQQQIKARDAEFSTNRRDLLKQVDLERQNYERERKVKEKALADLEVLGKKFVALQLRFKELQERSERDQEIWLREKNDLRRRIMETKLAHTRDTKRIDDILSSLIKLREIGALIAADEQETASSKGNQSRDLHQNILKYIKESVAEITFAADQLANETSSPGEDKNKFRRSLSSSELNLLKEQLSAENSGSSSNPNTLAVQRSIQRSITYDSSVPLTSAAILPPSPSPRLSDRPPSYSSGSRSAQSSRAQTPDSLDRGSFSHLQSSPFQQPSSLTIPSTRLSRSTDIIDDPSSRNNNRPKTLIKSVSMDTPSSSAMSGTVPSNKSVSVTTTPTFPTSESFTSGYNDRSRSDDTILSPAPSNFNRLTPRSARKKFFEQQSPASPGFGYLSWPDRKSAAHHQHQSSLPVTQRQMSEIAQPATFAVPAMRTSASMDEKMHYQMNIPSEESLLKPKTLPEERERGTSPGPKTAKEKRKFFKKSSSLDSTVGSSILKIGMQAIPPAAPTGFAPTDIFSTIKGKLKGKKSKETLKTTDPGLLDESISNSESTGDIDKPPASFQKESSPRPPSTPTTPQTSSKNTTDDERASAAERGSRSAAPPGVDAKRWRSKSAERPQRVAKPIMVHSDVITPMQVWQFSETAV</sequence>
<accession>A0AAN8IXE4</accession>
<feature type="compositionally biased region" description="Basic and acidic residues" evidence="2">
    <location>
        <begin position="1812"/>
        <end position="1825"/>
    </location>
</feature>
<feature type="region of interest" description="Disordered" evidence="2">
    <location>
        <begin position="352"/>
        <end position="381"/>
    </location>
</feature>
<feature type="compositionally biased region" description="Basic and acidic residues" evidence="2">
    <location>
        <begin position="1790"/>
        <end position="1803"/>
    </location>
</feature>
<evidence type="ECO:0000313" key="4">
    <source>
        <dbReference type="Proteomes" id="UP001347796"/>
    </source>
</evidence>
<feature type="compositionally biased region" description="Low complexity" evidence="2">
    <location>
        <begin position="1537"/>
        <end position="1554"/>
    </location>
</feature>
<feature type="region of interest" description="Disordered" evidence="2">
    <location>
        <begin position="472"/>
        <end position="492"/>
    </location>
</feature>
<comment type="caution">
    <text evidence="3">The sequence shown here is derived from an EMBL/GenBank/DDBJ whole genome shotgun (WGS) entry which is preliminary data.</text>
</comment>
<keyword evidence="1" id="KW-0175">Coiled coil</keyword>
<feature type="coiled-coil region" evidence="1">
    <location>
        <begin position="1232"/>
        <end position="1259"/>
    </location>
</feature>
<dbReference type="PANTHER" id="PTHR15742:SF5">
    <property type="entry name" value="GIRDIN"/>
    <property type="match status" value="1"/>
</dbReference>
<feature type="region of interest" description="Disordered" evidence="2">
    <location>
        <begin position="1655"/>
        <end position="1693"/>
    </location>
</feature>
<feature type="coiled-coil region" evidence="1">
    <location>
        <begin position="864"/>
        <end position="916"/>
    </location>
</feature>
<feature type="compositionally biased region" description="Low complexity" evidence="2">
    <location>
        <begin position="1472"/>
        <end position="1486"/>
    </location>
</feature>
<dbReference type="InterPro" id="IPR049885">
    <property type="entry name" value="MTCL1-3"/>
</dbReference>
<feature type="region of interest" description="Disordered" evidence="2">
    <location>
        <begin position="49"/>
        <end position="89"/>
    </location>
</feature>
<feature type="region of interest" description="Disordered" evidence="2">
    <location>
        <begin position="632"/>
        <end position="665"/>
    </location>
</feature>
<feature type="coiled-coil region" evidence="1">
    <location>
        <begin position="667"/>
        <end position="726"/>
    </location>
</feature>
<feature type="compositionally biased region" description="Basic and acidic residues" evidence="2">
    <location>
        <begin position="1659"/>
        <end position="1673"/>
    </location>
</feature>
<organism evidence="3 4">
    <name type="scientific">Patella caerulea</name>
    <name type="common">Rayed Mediterranean limpet</name>
    <dbReference type="NCBI Taxonomy" id="87958"/>
    <lineage>
        <taxon>Eukaryota</taxon>
        <taxon>Metazoa</taxon>
        <taxon>Spiralia</taxon>
        <taxon>Lophotrochozoa</taxon>
        <taxon>Mollusca</taxon>
        <taxon>Gastropoda</taxon>
        <taxon>Patellogastropoda</taxon>
        <taxon>Patelloidea</taxon>
        <taxon>Patellidae</taxon>
        <taxon>Patella</taxon>
    </lineage>
</organism>
<feature type="coiled-coil region" evidence="1">
    <location>
        <begin position="116"/>
        <end position="143"/>
    </location>
</feature>
<feature type="coiled-coil region" evidence="1">
    <location>
        <begin position="776"/>
        <end position="831"/>
    </location>
</feature>
<protein>
    <submittedName>
        <fullName evidence="3">Uncharacterized protein</fullName>
    </submittedName>
</protein>
<feature type="compositionally biased region" description="Polar residues" evidence="2">
    <location>
        <begin position="1487"/>
        <end position="1497"/>
    </location>
</feature>
<evidence type="ECO:0000313" key="3">
    <source>
        <dbReference type="EMBL" id="KAK6168105.1"/>
    </source>
</evidence>
<dbReference type="EMBL" id="JAZGQO010000018">
    <property type="protein sequence ID" value="KAK6168105.1"/>
    <property type="molecule type" value="Genomic_DNA"/>
</dbReference>
<feature type="coiled-coil region" evidence="1">
    <location>
        <begin position="533"/>
        <end position="611"/>
    </location>
</feature>
<feature type="region of interest" description="Disordered" evidence="2">
    <location>
        <begin position="295"/>
        <end position="323"/>
    </location>
</feature>
<gene>
    <name evidence="3" type="ORF">SNE40_021998</name>
</gene>
<feature type="region of interest" description="Disordered" evidence="2">
    <location>
        <begin position="1730"/>
        <end position="1831"/>
    </location>
</feature>
<proteinExistence type="predicted"/>
<name>A0AAN8IXE4_PATCE</name>
<feature type="compositionally biased region" description="Polar residues" evidence="2">
    <location>
        <begin position="295"/>
        <end position="309"/>
    </location>
</feature>
<feature type="compositionally biased region" description="Polar residues" evidence="2">
    <location>
        <begin position="642"/>
        <end position="651"/>
    </location>
</feature>
<feature type="compositionally biased region" description="Polar residues" evidence="2">
    <location>
        <begin position="1614"/>
        <end position="1623"/>
    </location>
</feature>
<feature type="compositionally biased region" description="Basic and acidic residues" evidence="2">
    <location>
        <begin position="7"/>
        <end position="17"/>
    </location>
</feature>
<feature type="compositionally biased region" description="Low complexity" evidence="2">
    <location>
        <begin position="1445"/>
        <end position="1462"/>
    </location>
</feature>
<feature type="region of interest" description="Disordered" evidence="2">
    <location>
        <begin position="1"/>
        <end position="26"/>
    </location>
</feature>
<dbReference type="PANTHER" id="PTHR15742">
    <property type="entry name" value="GIRDIN"/>
    <property type="match status" value="1"/>
</dbReference>
<dbReference type="Proteomes" id="UP001347796">
    <property type="component" value="Unassembled WGS sequence"/>
</dbReference>
<feature type="compositionally biased region" description="Basic and acidic residues" evidence="2">
    <location>
        <begin position="61"/>
        <end position="70"/>
    </location>
</feature>
<feature type="compositionally biased region" description="Polar residues" evidence="2">
    <location>
        <begin position="1519"/>
        <end position="1536"/>
    </location>
</feature>
<feature type="region of interest" description="Disordered" evidence="2">
    <location>
        <begin position="1431"/>
        <end position="1623"/>
    </location>
</feature>
<feature type="compositionally biased region" description="Low complexity" evidence="2">
    <location>
        <begin position="483"/>
        <end position="492"/>
    </location>
</feature>
<feature type="coiled-coil region" evidence="1">
    <location>
        <begin position="1048"/>
        <end position="1177"/>
    </location>
</feature>